<name>A0A7W7WUV5_9PSEU</name>
<dbReference type="AlphaFoldDB" id="A0A7W7WUV5"/>
<dbReference type="RefSeq" id="WP_184666587.1">
    <property type="nucleotide sequence ID" value="NZ_BAABAI010000034.1"/>
</dbReference>
<evidence type="ECO:0000313" key="1">
    <source>
        <dbReference type="EMBL" id="MBB4963843.1"/>
    </source>
</evidence>
<sequence>MESVLPWIPPAIRRLLLADPLFAAAVPGGRVSTRAPGDVTTPFVTIQLPTPLGAMGGGGYKPLVQVDAWSATVGGDDPEGVVWRIAMTAKNTLERARNVPYQSMHYSCRVLDAGPLPPDTSRGTSSPLYRAMVRVEMTVHNT</sequence>
<evidence type="ECO:0008006" key="3">
    <source>
        <dbReference type="Google" id="ProtNLM"/>
    </source>
</evidence>
<dbReference type="EMBL" id="JACHJS010000001">
    <property type="protein sequence ID" value="MBB4963843.1"/>
    <property type="molecule type" value="Genomic_DNA"/>
</dbReference>
<protein>
    <recommendedName>
        <fullName evidence="3">DUF3168 domain-containing protein</fullName>
    </recommendedName>
</protein>
<comment type="caution">
    <text evidence="1">The sequence shown here is derived from an EMBL/GenBank/DDBJ whole genome shotgun (WGS) entry which is preliminary data.</text>
</comment>
<dbReference type="InterPro" id="IPR021508">
    <property type="entry name" value="Gp17-like"/>
</dbReference>
<keyword evidence="2" id="KW-1185">Reference proteome</keyword>
<reference evidence="1 2" key="1">
    <citation type="submission" date="2020-08" db="EMBL/GenBank/DDBJ databases">
        <title>Sequencing the genomes of 1000 actinobacteria strains.</title>
        <authorList>
            <person name="Klenk H.-P."/>
        </authorList>
    </citation>
    <scope>NUCLEOTIDE SEQUENCE [LARGE SCALE GENOMIC DNA]</scope>
    <source>
        <strain evidence="1 2">DSM 45084</strain>
    </source>
</reference>
<accession>A0A7W7WUV5</accession>
<dbReference type="Proteomes" id="UP000542674">
    <property type="component" value="Unassembled WGS sequence"/>
</dbReference>
<gene>
    <name evidence="1" type="ORF">F4559_001202</name>
</gene>
<organism evidence="1 2">
    <name type="scientific">Saccharothrix violaceirubra</name>
    <dbReference type="NCBI Taxonomy" id="413306"/>
    <lineage>
        <taxon>Bacteria</taxon>
        <taxon>Bacillati</taxon>
        <taxon>Actinomycetota</taxon>
        <taxon>Actinomycetes</taxon>
        <taxon>Pseudonocardiales</taxon>
        <taxon>Pseudonocardiaceae</taxon>
        <taxon>Saccharothrix</taxon>
    </lineage>
</organism>
<proteinExistence type="predicted"/>
<dbReference type="Pfam" id="PF11367">
    <property type="entry name" value="Tail_completion_gp17"/>
    <property type="match status" value="1"/>
</dbReference>
<evidence type="ECO:0000313" key="2">
    <source>
        <dbReference type="Proteomes" id="UP000542674"/>
    </source>
</evidence>